<evidence type="ECO:0000256" key="2">
    <source>
        <dbReference type="SAM" id="Phobius"/>
    </source>
</evidence>
<feature type="compositionally biased region" description="Gly residues" evidence="1">
    <location>
        <begin position="318"/>
        <end position="328"/>
    </location>
</feature>
<feature type="compositionally biased region" description="Gly residues" evidence="1">
    <location>
        <begin position="300"/>
        <end position="311"/>
    </location>
</feature>
<keyword evidence="2" id="KW-0812">Transmembrane</keyword>
<feature type="transmembrane region" description="Helical" evidence="2">
    <location>
        <begin position="223"/>
        <end position="242"/>
    </location>
</feature>
<feature type="chain" id="PRO_5045318569" evidence="3">
    <location>
        <begin position="22"/>
        <end position="349"/>
    </location>
</feature>
<accession>A0ABR1AKX6</accession>
<dbReference type="InterPro" id="IPR012464">
    <property type="entry name" value="DUF1676"/>
</dbReference>
<sequence length="349" mass="38010">MSCNSFVLICALSVVSSHVLAAVAPVSGENAASDQSQQHQQNVQLSQSDRVGRFMNLKKLYAADVETNEIDPVEKKEDTSDNPDAALTGIYSECVLSFSLPCLQKKFLVFLDRLGRMDSFNILGDFLSVKRTTKETTKPITEKAIEARMNYQKSEEDLEILVDYAIERFFNSHKLRIKLPFGLSVTDSTTGRSSSPESNAIDIGFARGFSEGRGKKKKMMMMMMMMLKMKMLAVLPIVAMLIKLKALKALILSKMALFLTLLSLLKKKMMKDDKHKIVIIHDPHHGGGGGGGHHDSYGPSSGGGGGGGWSSGGDSYSSGGGDHGGGWGRSWRSDAQDLAYRGQRTNGST</sequence>
<evidence type="ECO:0000313" key="4">
    <source>
        <dbReference type="EMBL" id="KAK6621942.1"/>
    </source>
</evidence>
<evidence type="ECO:0000256" key="1">
    <source>
        <dbReference type="SAM" id="MobiDB-lite"/>
    </source>
</evidence>
<dbReference type="Proteomes" id="UP001359485">
    <property type="component" value="Unassembled WGS sequence"/>
</dbReference>
<keyword evidence="3" id="KW-0732">Signal</keyword>
<protein>
    <submittedName>
        <fullName evidence="4">Uncharacterized protein</fullName>
    </submittedName>
</protein>
<name>A0ABR1AKX6_POLSC</name>
<comment type="caution">
    <text evidence="4">The sequence shown here is derived from an EMBL/GenBank/DDBJ whole genome shotgun (WGS) entry which is preliminary data.</text>
</comment>
<feature type="transmembrane region" description="Helical" evidence="2">
    <location>
        <begin position="248"/>
        <end position="265"/>
    </location>
</feature>
<keyword evidence="2" id="KW-1133">Transmembrane helix</keyword>
<reference evidence="4 5" key="1">
    <citation type="submission" date="2023-09" db="EMBL/GenBank/DDBJ databases">
        <title>Genomes of two closely related lineages of the louse Polyplax serrata with different host specificities.</title>
        <authorList>
            <person name="Martinu J."/>
            <person name="Tarabai H."/>
            <person name="Stefka J."/>
            <person name="Hypsa V."/>
        </authorList>
    </citation>
    <scope>NUCLEOTIDE SEQUENCE [LARGE SCALE GENOMIC DNA]</scope>
    <source>
        <strain evidence="4">98ZLc_SE</strain>
    </source>
</reference>
<dbReference type="Pfam" id="PF07898">
    <property type="entry name" value="DUF1676"/>
    <property type="match status" value="1"/>
</dbReference>
<dbReference type="EMBL" id="JAWJWF010000047">
    <property type="protein sequence ID" value="KAK6621942.1"/>
    <property type="molecule type" value="Genomic_DNA"/>
</dbReference>
<gene>
    <name evidence="4" type="ORF">RUM44_001749</name>
</gene>
<evidence type="ECO:0000313" key="5">
    <source>
        <dbReference type="Proteomes" id="UP001359485"/>
    </source>
</evidence>
<keyword evidence="2" id="KW-0472">Membrane</keyword>
<keyword evidence="5" id="KW-1185">Reference proteome</keyword>
<dbReference type="PANTHER" id="PTHR21879">
    <property type="entry name" value="FI03362P-RELATED-RELATED"/>
    <property type="match status" value="1"/>
</dbReference>
<feature type="region of interest" description="Disordered" evidence="1">
    <location>
        <begin position="280"/>
        <end position="330"/>
    </location>
</feature>
<feature type="signal peptide" evidence="3">
    <location>
        <begin position="1"/>
        <end position="21"/>
    </location>
</feature>
<proteinExistence type="predicted"/>
<evidence type="ECO:0000256" key="3">
    <source>
        <dbReference type="SAM" id="SignalP"/>
    </source>
</evidence>
<organism evidence="4 5">
    <name type="scientific">Polyplax serrata</name>
    <name type="common">Common mouse louse</name>
    <dbReference type="NCBI Taxonomy" id="468196"/>
    <lineage>
        <taxon>Eukaryota</taxon>
        <taxon>Metazoa</taxon>
        <taxon>Ecdysozoa</taxon>
        <taxon>Arthropoda</taxon>
        <taxon>Hexapoda</taxon>
        <taxon>Insecta</taxon>
        <taxon>Pterygota</taxon>
        <taxon>Neoptera</taxon>
        <taxon>Paraneoptera</taxon>
        <taxon>Psocodea</taxon>
        <taxon>Troctomorpha</taxon>
        <taxon>Phthiraptera</taxon>
        <taxon>Anoplura</taxon>
        <taxon>Polyplacidae</taxon>
        <taxon>Polyplax</taxon>
    </lineage>
</organism>